<evidence type="ECO:0000313" key="5">
    <source>
        <dbReference type="EMBL" id="XAE43902.1"/>
    </source>
</evidence>
<evidence type="ECO:0000259" key="4">
    <source>
        <dbReference type="Pfam" id="PF00535"/>
    </source>
</evidence>
<dbReference type="Gene3D" id="3.90.550.10">
    <property type="entry name" value="Spore Coat Polysaccharide Biosynthesis Protein SpsA, Chain A"/>
    <property type="match status" value="1"/>
</dbReference>
<evidence type="ECO:0000256" key="3">
    <source>
        <dbReference type="ARBA" id="ARBA00022679"/>
    </source>
</evidence>
<dbReference type="InterPro" id="IPR029044">
    <property type="entry name" value="Nucleotide-diphossugar_trans"/>
</dbReference>
<dbReference type="PANTHER" id="PTHR43179:SF12">
    <property type="entry name" value="GALACTOFURANOSYLTRANSFERASE GLFT2"/>
    <property type="match status" value="1"/>
</dbReference>
<dbReference type="Pfam" id="PF00535">
    <property type="entry name" value="Glycos_transf_2"/>
    <property type="match status" value="1"/>
</dbReference>
<dbReference type="Proteomes" id="UP001449795">
    <property type="component" value="Chromosome"/>
</dbReference>
<name>A0ABZ3D8U0_9PROT</name>
<comment type="similarity">
    <text evidence="1">Belongs to the glycosyltransferase 2 family.</text>
</comment>
<reference evidence="5 6" key="1">
    <citation type="submission" date="2024-04" db="EMBL/GenBank/DDBJ databases">
        <title>Complete genome sequence of Nguyenibacter vanlangesis HBCM-1154, a strain capable of nitrogen fixation, IAA production, and phosphorus solubilization isolated from sugarcane soil.</title>
        <authorList>
            <person name="MY HANH P."/>
        </authorList>
    </citation>
    <scope>NUCLEOTIDE SEQUENCE [LARGE SCALE GENOMIC DNA]</scope>
    <source>
        <strain evidence="5 6">HBCM 1154</strain>
    </source>
</reference>
<evidence type="ECO:0000256" key="1">
    <source>
        <dbReference type="ARBA" id="ARBA00006739"/>
    </source>
</evidence>
<keyword evidence="2 5" id="KW-0328">Glycosyltransferase</keyword>
<gene>
    <name evidence="5" type="ORF">AAC691_05585</name>
</gene>
<dbReference type="EC" id="2.4.-.-" evidence="5"/>
<proteinExistence type="inferred from homology"/>
<evidence type="ECO:0000313" key="6">
    <source>
        <dbReference type="Proteomes" id="UP001449795"/>
    </source>
</evidence>
<keyword evidence="6" id="KW-1185">Reference proteome</keyword>
<dbReference type="InterPro" id="IPR001173">
    <property type="entry name" value="Glyco_trans_2-like"/>
</dbReference>
<sequence>MMKNSAAVVVGIISSGRPAILPETIAELRRQTYPFQRIIICTPRPSDAAQVAEAEDIVRLIGPTGAPHQRNVVLDHARDADIVVFFDDDFLPDPDYLRRCVEAFQSDPAIVAATGRVLADGAKGPGLTVADGRAILADPAINDNPAMPPVEAAWSSYGCNMAYRMSVITEHDMRFDERLPLYAWYEDIDFSRRMGAYGRLVRVNGAKGVHLGTKKGRTPGRHLGYSQVANPIYLSRKGSFPWDHSLRSIGRNIAMNMLRSLRPEPYIDRRGRLIGNGMALLDWMRGRVAPERILTF</sequence>
<organism evidence="5 6">
    <name type="scientific">Nguyenibacter vanlangensis</name>
    <dbReference type="NCBI Taxonomy" id="1216886"/>
    <lineage>
        <taxon>Bacteria</taxon>
        <taxon>Pseudomonadati</taxon>
        <taxon>Pseudomonadota</taxon>
        <taxon>Alphaproteobacteria</taxon>
        <taxon>Acetobacterales</taxon>
        <taxon>Acetobacteraceae</taxon>
        <taxon>Nguyenibacter</taxon>
    </lineage>
</organism>
<accession>A0ABZ3D8U0</accession>
<feature type="domain" description="Glycosyltransferase 2-like" evidence="4">
    <location>
        <begin position="12"/>
        <end position="121"/>
    </location>
</feature>
<keyword evidence="3 5" id="KW-0808">Transferase</keyword>
<dbReference type="SUPFAM" id="SSF53448">
    <property type="entry name" value="Nucleotide-diphospho-sugar transferases"/>
    <property type="match status" value="1"/>
</dbReference>
<dbReference type="GO" id="GO:0016757">
    <property type="term" value="F:glycosyltransferase activity"/>
    <property type="evidence" value="ECO:0007669"/>
    <property type="project" value="UniProtKB-KW"/>
</dbReference>
<dbReference type="EMBL" id="CP152276">
    <property type="protein sequence ID" value="XAE43902.1"/>
    <property type="molecule type" value="Genomic_DNA"/>
</dbReference>
<protein>
    <submittedName>
        <fullName evidence="5">Glycosyltransferase</fullName>
        <ecNumber evidence="5">2.4.-.-</ecNumber>
    </submittedName>
</protein>
<dbReference type="PANTHER" id="PTHR43179">
    <property type="entry name" value="RHAMNOSYLTRANSFERASE WBBL"/>
    <property type="match status" value="1"/>
</dbReference>
<evidence type="ECO:0000256" key="2">
    <source>
        <dbReference type="ARBA" id="ARBA00022676"/>
    </source>
</evidence>
<dbReference type="RefSeq" id="WP_342629248.1">
    <property type="nucleotide sequence ID" value="NZ_CP152276.1"/>
</dbReference>